<accession>A0A1H8KY41</accession>
<proteinExistence type="predicted"/>
<feature type="domain" description="RNase NYN" evidence="1">
    <location>
        <begin position="53"/>
        <end position="159"/>
    </location>
</feature>
<name>A0A1H8KY41_9RHOB</name>
<evidence type="ECO:0000313" key="3">
    <source>
        <dbReference type="Proteomes" id="UP000183002"/>
    </source>
</evidence>
<evidence type="ECO:0000259" key="1">
    <source>
        <dbReference type="Pfam" id="PF11977"/>
    </source>
</evidence>
<protein>
    <submittedName>
        <fullName evidence="2">Zc3h12a-like Ribonuclease NYN domain-containing protein</fullName>
    </submittedName>
</protein>
<dbReference type="EMBL" id="FOCO01000036">
    <property type="protein sequence ID" value="SEN97795.1"/>
    <property type="molecule type" value="Genomic_DNA"/>
</dbReference>
<gene>
    <name evidence="2" type="ORF">SAMN05216227_103630</name>
</gene>
<sequence>MILFLLSLLGVAVFWTSPDAMLLALVSAVASGVLLLLAWRNPKARAKPDRPRDWVVIDGSNVMYWKDGTPQIATVQAVARAVEAAGLTPAVVFDANAGYLLEDRYLHDHALAQRLGVAEARVLVVPKGVQADPYILKTAREVGGRVVSNDRFRDWAADYPEVGLGGHVIAGGYRDGAVWLNLPAA</sequence>
<evidence type="ECO:0000313" key="2">
    <source>
        <dbReference type="EMBL" id="SEN97795.1"/>
    </source>
</evidence>
<dbReference type="Gene3D" id="3.40.50.11980">
    <property type="match status" value="1"/>
</dbReference>
<dbReference type="AlphaFoldDB" id="A0A1H8KY41"/>
<keyword evidence="3" id="KW-1185">Reference proteome</keyword>
<dbReference type="Pfam" id="PF11977">
    <property type="entry name" value="RNase_Zc3h12a"/>
    <property type="match status" value="1"/>
</dbReference>
<reference evidence="2 3" key="1">
    <citation type="submission" date="2016-10" db="EMBL/GenBank/DDBJ databases">
        <authorList>
            <person name="de Groot N.N."/>
        </authorList>
    </citation>
    <scope>NUCLEOTIDE SEQUENCE [LARGE SCALE GENOMIC DNA]</scope>
    <source>
        <strain evidence="2 3">CGMCC 1.10836</strain>
    </source>
</reference>
<dbReference type="STRING" id="1077947.SAMN05216227_103630"/>
<dbReference type="Proteomes" id="UP000183002">
    <property type="component" value="Unassembled WGS sequence"/>
</dbReference>
<organism evidence="2 3">
    <name type="scientific">Pseudorhodobacter antarcticus</name>
    <dbReference type="NCBI Taxonomy" id="1077947"/>
    <lineage>
        <taxon>Bacteria</taxon>
        <taxon>Pseudomonadati</taxon>
        <taxon>Pseudomonadota</taxon>
        <taxon>Alphaproteobacteria</taxon>
        <taxon>Rhodobacterales</taxon>
        <taxon>Paracoccaceae</taxon>
        <taxon>Pseudorhodobacter</taxon>
    </lineage>
</organism>
<dbReference type="InterPro" id="IPR021869">
    <property type="entry name" value="RNase_Zc3h12_NYN"/>
</dbReference>